<dbReference type="InterPro" id="IPR001357">
    <property type="entry name" value="BRCT_dom"/>
</dbReference>
<evidence type="ECO:0000313" key="4">
    <source>
        <dbReference type="Proteomes" id="UP000557566"/>
    </source>
</evidence>
<feature type="domain" description="BRCT" evidence="2">
    <location>
        <begin position="131"/>
        <end position="237"/>
    </location>
</feature>
<feature type="compositionally biased region" description="Basic and acidic residues" evidence="1">
    <location>
        <begin position="24"/>
        <end position="39"/>
    </location>
</feature>
<feature type="compositionally biased region" description="Basic and acidic residues" evidence="1">
    <location>
        <begin position="73"/>
        <end position="105"/>
    </location>
</feature>
<dbReference type="EMBL" id="JAAVMX010000002">
    <property type="protein sequence ID" value="KAF4511935.1"/>
    <property type="molecule type" value="Genomic_DNA"/>
</dbReference>
<evidence type="ECO:0000256" key="1">
    <source>
        <dbReference type="SAM" id="MobiDB-lite"/>
    </source>
</evidence>
<dbReference type="AlphaFoldDB" id="A0A8H4PX25"/>
<proteinExistence type="predicted"/>
<gene>
    <name evidence="3" type="ORF">G6O67_001132</name>
</gene>
<evidence type="ECO:0000313" key="3">
    <source>
        <dbReference type="EMBL" id="KAF4511935.1"/>
    </source>
</evidence>
<dbReference type="Pfam" id="PF00533">
    <property type="entry name" value="BRCT"/>
    <property type="match status" value="1"/>
</dbReference>
<sequence length="262" mass="28330">MAPPPPPRSSARFDPWNSSSTGHQRSDHRPGTPWRDARARSLNAQFAGRDRDARLPAAPARRSVVEMLARPGLMREEGADRGTDSPEAAPRREAPSPEAVPRREAAPPGTEAPSPEAPPPDRPPHARPTPRKRHIFDGLVVYVNGSTYPLVSDHRLKHLLVEHGATMSLHLARRSVTHVILARPAAASRPGGGGLAGGKLDREIRRTAGCGVKYVDVEWVLESVKAGIRLPEARFPAVKTAARGQHGIYRLYSLHGSAMAGP</sequence>
<organism evidence="3 4">
    <name type="scientific">Ophiocordyceps sinensis</name>
    <dbReference type="NCBI Taxonomy" id="72228"/>
    <lineage>
        <taxon>Eukaryota</taxon>
        <taxon>Fungi</taxon>
        <taxon>Dikarya</taxon>
        <taxon>Ascomycota</taxon>
        <taxon>Pezizomycotina</taxon>
        <taxon>Sordariomycetes</taxon>
        <taxon>Hypocreomycetidae</taxon>
        <taxon>Hypocreales</taxon>
        <taxon>Ophiocordycipitaceae</taxon>
        <taxon>Ophiocordyceps</taxon>
    </lineage>
</organism>
<comment type="caution">
    <text evidence="3">The sequence shown here is derived from an EMBL/GenBank/DDBJ whole genome shotgun (WGS) entry which is preliminary data.</text>
</comment>
<keyword evidence="4" id="KW-1185">Reference proteome</keyword>
<dbReference type="Gene3D" id="3.40.50.10190">
    <property type="entry name" value="BRCT domain"/>
    <property type="match status" value="1"/>
</dbReference>
<evidence type="ECO:0000259" key="2">
    <source>
        <dbReference type="PROSITE" id="PS50172"/>
    </source>
</evidence>
<reference evidence="3 4" key="1">
    <citation type="journal article" date="2020" name="Genome Biol. Evol.">
        <title>A new high-quality draft genome assembly of the Chinese cordyceps Ophiocordyceps sinensis.</title>
        <authorList>
            <person name="Shu R."/>
            <person name="Zhang J."/>
            <person name="Meng Q."/>
            <person name="Zhang H."/>
            <person name="Zhou G."/>
            <person name="Li M."/>
            <person name="Wu P."/>
            <person name="Zhao Y."/>
            <person name="Chen C."/>
            <person name="Qin Q."/>
        </authorList>
    </citation>
    <scope>NUCLEOTIDE SEQUENCE [LARGE SCALE GENOMIC DNA]</scope>
    <source>
        <strain evidence="3 4">IOZ07</strain>
    </source>
</reference>
<dbReference type="OrthoDB" id="427711at2759"/>
<protein>
    <recommendedName>
        <fullName evidence="2">BRCT domain-containing protein</fullName>
    </recommendedName>
</protein>
<dbReference type="SUPFAM" id="SSF52113">
    <property type="entry name" value="BRCT domain"/>
    <property type="match status" value="1"/>
</dbReference>
<dbReference type="PROSITE" id="PS50172">
    <property type="entry name" value="BRCT"/>
    <property type="match status" value="1"/>
</dbReference>
<dbReference type="Proteomes" id="UP000557566">
    <property type="component" value="Unassembled WGS sequence"/>
</dbReference>
<feature type="region of interest" description="Disordered" evidence="1">
    <location>
        <begin position="1"/>
        <end position="131"/>
    </location>
</feature>
<name>A0A8H4PX25_9HYPO</name>
<accession>A0A8H4PX25</accession>
<dbReference type="InterPro" id="IPR036420">
    <property type="entry name" value="BRCT_dom_sf"/>
</dbReference>
<dbReference type="SMART" id="SM00292">
    <property type="entry name" value="BRCT"/>
    <property type="match status" value="1"/>
</dbReference>